<accession>A0A2H0U8E8</accession>
<dbReference type="InterPro" id="IPR030392">
    <property type="entry name" value="S74_ICA"/>
</dbReference>
<feature type="domain" description="Peptidase S74" evidence="2">
    <location>
        <begin position="1"/>
        <end position="74"/>
    </location>
</feature>
<keyword evidence="1" id="KW-0175">Coiled coil</keyword>
<organism evidence="3 4">
    <name type="scientific">Candidatus Kaiserbacteria bacterium CG10_big_fil_rev_8_21_14_0_10_59_10</name>
    <dbReference type="NCBI Taxonomy" id="1974612"/>
    <lineage>
        <taxon>Bacteria</taxon>
        <taxon>Candidatus Kaiseribacteriota</taxon>
    </lineage>
</organism>
<name>A0A2H0U8E8_9BACT</name>
<dbReference type="AlphaFoldDB" id="A0A2H0U8E8"/>
<protein>
    <recommendedName>
        <fullName evidence="2">Peptidase S74 domain-containing protein</fullName>
    </recommendedName>
</protein>
<dbReference type="EMBL" id="PFBM01000008">
    <property type="protein sequence ID" value="PIR82688.1"/>
    <property type="molecule type" value="Genomic_DNA"/>
</dbReference>
<dbReference type="Pfam" id="PF13884">
    <property type="entry name" value="Peptidase_S74"/>
    <property type="match status" value="1"/>
</dbReference>
<dbReference type="Proteomes" id="UP000231379">
    <property type="component" value="Unassembled WGS sequence"/>
</dbReference>
<dbReference type="PROSITE" id="PS51688">
    <property type="entry name" value="ICA"/>
    <property type="match status" value="1"/>
</dbReference>
<evidence type="ECO:0000259" key="2">
    <source>
        <dbReference type="PROSITE" id="PS51688"/>
    </source>
</evidence>
<feature type="coiled-coil region" evidence="1">
    <location>
        <begin position="53"/>
        <end position="80"/>
    </location>
</feature>
<evidence type="ECO:0000256" key="1">
    <source>
        <dbReference type="SAM" id="Coils"/>
    </source>
</evidence>
<evidence type="ECO:0000313" key="3">
    <source>
        <dbReference type="EMBL" id="PIR82688.1"/>
    </source>
</evidence>
<gene>
    <name evidence="3" type="ORF">COU20_01135</name>
</gene>
<comment type="caution">
    <text evidence="3">The sequence shown here is derived from an EMBL/GenBank/DDBJ whole genome shotgun (WGS) entry which is preliminary data.</text>
</comment>
<reference evidence="4" key="1">
    <citation type="submission" date="2017-09" db="EMBL/GenBank/DDBJ databases">
        <title>Depth-based differentiation of microbial function through sediment-hosted aquifers and enrichment of novel symbionts in the deep terrestrial subsurface.</title>
        <authorList>
            <person name="Probst A.J."/>
            <person name="Ladd B."/>
            <person name="Jarett J.K."/>
            <person name="Geller-Mcgrath D.E."/>
            <person name="Sieber C.M.K."/>
            <person name="Emerson J.B."/>
            <person name="Anantharaman K."/>
            <person name="Thomas B.C."/>
            <person name="Malmstrom R."/>
            <person name="Stieglmeier M."/>
            <person name="Klingl A."/>
            <person name="Woyke T."/>
            <person name="Ryan C.M."/>
            <person name="Banfield J.F."/>
        </authorList>
    </citation>
    <scope>NUCLEOTIDE SEQUENCE [LARGE SCALE GENOMIC DNA]</scope>
</reference>
<evidence type="ECO:0000313" key="4">
    <source>
        <dbReference type="Proteomes" id="UP000231379"/>
    </source>
</evidence>
<sequence length="80" mass="8969">MRSVRGVSFVWESGAREGQKDIGVVAQEVERVLPEAVRTDAYGMKSVDYARLIPLLIEAIKEQQKELEALRAEVRALKGQ</sequence>
<proteinExistence type="predicted"/>